<evidence type="ECO:0000259" key="1">
    <source>
        <dbReference type="PROSITE" id="PS51352"/>
    </source>
</evidence>
<dbReference type="EMBL" id="UOFI01000063">
    <property type="protein sequence ID" value="VAW65157.1"/>
    <property type="molecule type" value="Genomic_DNA"/>
</dbReference>
<dbReference type="InterPro" id="IPR050553">
    <property type="entry name" value="Thioredoxin_ResA/DsbE_sf"/>
</dbReference>
<protein>
    <recommendedName>
        <fullName evidence="1">Thioredoxin domain-containing protein</fullName>
    </recommendedName>
</protein>
<dbReference type="PROSITE" id="PS51352">
    <property type="entry name" value="THIOREDOXIN_2"/>
    <property type="match status" value="1"/>
</dbReference>
<gene>
    <name evidence="2" type="ORF">MNBD_GAMMA09-874</name>
</gene>
<dbReference type="AlphaFoldDB" id="A0A3B0XPK4"/>
<dbReference type="GO" id="GO:0016209">
    <property type="term" value="F:antioxidant activity"/>
    <property type="evidence" value="ECO:0007669"/>
    <property type="project" value="InterPro"/>
</dbReference>
<feature type="domain" description="Thioredoxin" evidence="1">
    <location>
        <begin position="36"/>
        <end position="184"/>
    </location>
</feature>
<proteinExistence type="predicted"/>
<dbReference type="InterPro" id="IPR036249">
    <property type="entry name" value="Thioredoxin-like_sf"/>
</dbReference>
<evidence type="ECO:0000313" key="2">
    <source>
        <dbReference type="EMBL" id="VAW65157.1"/>
    </source>
</evidence>
<dbReference type="CDD" id="cd02966">
    <property type="entry name" value="TlpA_like_family"/>
    <property type="match status" value="1"/>
</dbReference>
<dbReference type="InterPro" id="IPR013766">
    <property type="entry name" value="Thioredoxin_domain"/>
</dbReference>
<dbReference type="PANTHER" id="PTHR42852">
    <property type="entry name" value="THIOL:DISULFIDE INTERCHANGE PROTEIN DSBE"/>
    <property type="match status" value="1"/>
</dbReference>
<dbReference type="GO" id="GO:0016491">
    <property type="term" value="F:oxidoreductase activity"/>
    <property type="evidence" value="ECO:0007669"/>
    <property type="project" value="InterPro"/>
</dbReference>
<sequence length="193" mass="21443">MSYRDLTFTISSKTNMKSSLLTRNTLLFSFLLFAASLTAAPLPNLELMGSDGKKHHIKDFLGKDKWTTVIVWGPKCPACIEEMPDIQRLYDDRKKTNIEVLGLAIDFPTFSLAKLKQVQQFEEDYLIDFPNLLISSNIYYELGLGPLKGTPTIILVDPQGSVSTVQLGGVPADAIKKYIAKENAKTGLLSKNN</sequence>
<dbReference type="Pfam" id="PF00578">
    <property type="entry name" value="AhpC-TSA"/>
    <property type="match status" value="1"/>
</dbReference>
<accession>A0A3B0XPK4</accession>
<dbReference type="SUPFAM" id="SSF52833">
    <property type="entry name" value="Thioredoxin-like"/>
    <property type="match status" value="1"/>
</dbReference>
<reference evidence="2" key="1">
    <citation type="submission" date="2018-06" db="EMBL/GenBank/DDBJ databases">
        <authorList>
            <person name="Zhirakovskaya E."/>
        </authorList>
    </citation>
    <scope>NUCLEOTIDE SEQUENCE</scope>
</reference>
<organism evidence="2">
    <name type="scientific">hydrothermal vent metagenome</name>
    <dbReference type="NCBI Taxonomy" id="652676"/>
    <lineage>
        <taxon>unclassified sequences</taxon>
        <taxon>metagenomes</taxon>
        <taxon>ecological metagenomes</taxon>
    </lineage>
</organism>
<dbReference type="InterPro" id="IPR000866">
    <property type="entry name" value="AhpC/TSA"/>
</dbReference>
<name>A0A3B0XPK4_9ZZZZ</name>
<dbReference type="PANTHER" id="PTHR42852:SF13">
    <property type="entry name" value="PROTEIN DIPZ"/>
    <property type="match status" value="1"/>
</dbReference>
<dbReference type="Gene3D" id="3.40.30.10">
    <property type="entry name" value="Glutaredoxin"/>
    <property type="match status" value="1"/>
</dbReference>